<organism evidence="1 2">
    <name type="scientific">Granulimonas faecalis</name>
    <dbReference type="NCBI Taxonomy" id="2894155"/>
    <lineage>
        <taxon>Bacteria</taxon>
        <taxon>Bacillati</taxon>
        <taxon>Actinomycetota</taxon>
        <taxon>Coriobacteriia</taxon>
        <taxon>Coriobacteriales</taxon>
        <taxon>Kribbibacteriaceae</taxon>
        <taxon>Granulimonas</taxon>
    </lineage>
</organism>
<dbReference type="EMBL" id="BQKC01000002">
    <property type="protein sequence ID" value="GJM56196.1"/>
    <property type="molecule type" value="Genomic_DNA"/>
</dbReference>
<keyword evidence="2" id="KW-1185">Reference proteome</keyword>
<name>A0AAV5B3S0_9ACTN</name>
<sequence length="92" mass="9826">MSAQDNPWGLVAGHTEETEVWLGFWHSDTLHPDHLLCVCSSRSLAGGSRTTVALECDGDGALIGPIGPRSFLEDRDEAVGQVLRDVSLLPGV</sequence>
<evidence type="ECO:0000313" key="2">
    <source>
        <dbReference type="Proteomes" id="UP001055025"/>
    </source>
</evidence>
<dbReference type="Proteomes" id="UP001055025">
    <property type="component" value="Unassembled WGS sequence"/>
</dbReference>
<dbReference type="AlphaFoldDB" id="A0AAV5B3S0"/>
<accession>A0AAV5B3S0</accession>
<dbReference type="RefSeq" id="WP_265591094.1">
    <property type="nucleotide sequence ID" value="NZ_BQKC01000002.1"/>
</dbReference>
<comment type="caution">
    <text evidence="1">The sequence shown here is derived from an EMBL/GenBank/DDBJ whole genome shotgun (WGS) entry which is preliminary data.</text>
</comment>
<proteinExistence type="predicted"/>
<protein>
    <submittedName>
        <fullName evidence="1">Uncharacterized protein</fullName>
    </submittedName>
</protein>
<reference evidence="1" key="1">
    <citation type="journal article" date="2022" name="Int. J. Syst. Evol. Microbiol.">
        <title>Granulimonas faecalis gen. nov., sp. nov., and Leptogranulimonas caecicola gen. nov., sp. nov., novel lactate-producing Atopobiaceae bacteria isolated from mouse intestines, and an emended description of the family Atopobiaceae.</title>
        <authorList>
            <person name="Morinaga K."/>
            <person name="Kusada H."/>
            <person name="Sakamoto S."/>
            <person name="Murakami T."/>
            <person name="Toyoda A."/>
            <person name="Mori H."/>
            <person name="Meng X.Y."/>
            <person name="Takashino M."/>
            <person name="Murotomi K."/>
            <person name="Tamaki H."/>
        </authorList>
    </citation>
    <scope>NUCLEOTIDE SEQUENCE</scope>
    <source>
        <strain evidence="1">OPF53</strain>
    </source>
</reference>
<gene>
    <name evidence="1" type="ORF">ATOP_18510</name>
</gene>
<evidence type="ECO:0000313" key="1">
    <source>
        <dbReference type="EMBL" id="GJM56196.1"/>
    </source>
</evidence>